<proteinExistence type="predicted"/>
<feature type="region of interest" description="Disordered" evidence="2">
    <location>
        <begin position="175"/>
        <end position="197"/>
    </location>
</feature>
<evidence type="ECO:0000313" key="3">
    <source>
        <dbReference type="EMBL" id="AEX62559.1"/>
    </source>
</evidence>
<feature type="compositionally biased region" description="Acidic residues" evidence="2">
    <location>
        <begin position="56"/>
        <end position="73"/>
    </location>
</feature>
<feature type="region of interest" description="Disordered" evidence="2">
    <location>
        <begin position="127"/>
        <end position="151"/>
    </location>
</feature>
<name>H2EDT6_9VIRU</name>
<feature type="compositionally biased region" description="Basic and acidic residues" evidence="2">
    <location>
        <begin position="251"/>
        <end position="272"/>
    </location>
</feature>
<feature type="region of interest" description="Disordered" evidence="2">
    <location>
        <begin position="52"/>
        <end position="93"/>
    </location>
</feature>
<evidence type="ECO:0000256" key="2">
    <source>
        <dbReference type="SAM" id="MobiDB-lite"/>
    </source>
</evidence>
<evidence type="ECO:0000256" key="1">
    <source>
        <dbReference type="SAM" id="Coils"/>
    </source>
</evidence>
<reference evidence="3" key="1">
    <citation type="submission" date="2011-10" db="EMBL/GenBank/DDBJ databases">
        <title>Provirophages and transpovirons: unique mobilome of giant viruses.</title>
        <authorList>
            <person name="Desnues C."/>
            <person name="LaScola B."/>
            <person name="Yutin N."/>
            <person name="Fournous G."/>
            <person name="Koonin E."/>
            <person name="Raoult D."/>
        </authorList>
    </citation>
    <scope>NUCLEOTIDE SEQUENCE</scope>
    <source>
        <strain evidence="3">Mv13-mv</strain>
    </source>
</reference>
<sequence length="485" mass="55998">MSSQENVYFSNDISQTNDNSYVVDGDLCEEVSENLLPTNIYRNTAIISNDINIQDSSDDDNSNDNNSNDDENSSNDKNYETESKPNQIEDDTSEKLIFSENSQNKSNEFNNDSEFIGENSFQDNYLTSQNEFSNNGSDISIPEKKKRGPPKSILANQQKYLEILEKQNRMLNKNKKVNNQKNQKEEIPKNKVNTDGPKRRVIIGGKVKYLPISKNENNEQDKQVLIMREDEKLLSETEISNILPNNLGKNNQEKNNQEKNNLEKNNQEKNNVDENGVEENNPEENDIKMEVIKKRRPMSMNKFSKTGVNNNNIMDNKENTKEITDNITETERKIPSAIAKKMEMHAAKQAKEANLPGRKKSNTKKIPSKYAKQMENDVKKQTVRNVKSFSDLRRIKTLQDISSGDLQDTNKASMTELRKLRMEQKKREQAELRKRAEENKRESAIQEILKNDKMSKFAQVVAIKNLSVNSRNRRRNVLQNKADKY</sequence>
<accession>H2EDT6</accession>
<protein>
    <submittedName>
        <fullName evidence="3">Uncharacterized protein</fullName>
    </submittedName>
</protein>
<feature type="compositionally biased region" description="Polar residues" evidence="2">
    <location>
        <begin position="127"/>
        <end position="138"/>
    </location>
</feature>
<dbReference type="EMBL" id="JN885997">
    <property type="protein sequence ID" value="AEX62559.1"/>
    <property type="molecule type" value="Genomic_DNA"/>
</dbReference>
<feature type="compositionally biased region" description="Acidic residues" evidence="2">
    <location>
        <begin position="275"/>
        <end position="284"/>
    </location>
</feature>
<gene>
    <name evidence="3" type="ORF">mv_L354</name>
</gene>
<feature type="coiled-coil region" evidence="1">
    <location>
        <begin position="419"/>
        <end position="447"/>
    </location>
</feature>
<organism evidence="3">
    <name type="scientific">Moumouvirus sp. 'Monve'</name>
    <dbReference type="NCBI Taxonomy" id="1128131"/>
    <lineage>
        <taxon>Viruses</taxon>
        <taxon>Varidnaviria</taxon>
        <taxon>Bamfordvirae</taxon>
        <taxon>Nucleocytoviricota</taxon>
        <taxon>Megaviricetes</taxon>
        <taxon>Imitervirales</taxon>
        <taxon>Mimiviridae</taxon>
        <taxon>Megamimivirinae</taxon>
        <taxon>Moumouvirus</taxon>
    </lineage>
</organism>
<keyword evidence="1" id="KW-0175">Coiled coil</keyword>
<feature type="region of interest" description="Disordered" evidence="2">
    <location>
        <begin position="243"/>
        <end position="285"/>
    </location>
</feature>